<dbReference type="SUPFAM" id="SSF51569">
    <property type="entry name" value="Aldolase"/>
    <property type="match status" value="1"/>
</dbReference>
<dbReference type="GO" id="GO:0009098">
    <property type="term" value="P:L-leucine biosynthetic process"/>
    <property type="evidence" value="ECO:0007669"/>
    <property type="project" value="InterPro"/>
</dbReference>
<dbReference type="PROSITE" id="PS00816">
    <property type="entry name" value="AIPM_HOMOCIT_SYNTH_2"/>
    <property type="match status" value="1"/>
</dbReference>
<sequence>MTERLYLYDTTLRDGQQTQGVQFSLAEKHQIAQALDALGVDYIEGGWPGANPTDSDFFDAAPKTRATFTAFGMTKRAGYSAENDDVLAGVMNAGTPAVCLVGKSHDFHVTTALGIELEENVENIGATMAYMVREGREALYDAEHFFDGYKSNPDYALACVKAAYDAGARWIVLCDTNGGTLPHEVHEITKAVIAAGIPGDHLGIHTHDDTGNAVACTLAAIDAGARQIQGTLNGLGERCGNANLVTLIPILLTKEPYASRYELGVTKEALSGLTRVSRQLDDILNRVPNKSAPFVGASAFAHKAGLHASAILKDPTTYEHIPPETIGNTRIVPMSNQAGQSNLRARLSDAGIVVEKGDPRLGDILNRIKTREDQGYAYDGAQASFELVARDVLGQLPQFFEVKRYKVTVERRKNKRNKMISLSEAIVVVKIGDDKKLSVSESVDETGTDRGPVNALAKALAKDLGPYQHVIEDMQLVDFKVRITQGGTEAQTRVIIDSEDGAGHRWSTVGVSPNIVDASFEALLDAIIWKLLRDGASPA</sequence>
<gene>
    <name evidence="11" type="ORF">FIL88_07085</name>
</gene>
<keyword evidence="12" id="KW-1185">Reference proteome</keyword>
<dbReference type="SUPFAM" id="SSF110921">
    <property type="entry name" value="2-isopropylmalate synthase LeuA, allosteric (dimerisation) domain"/>
    <property type="match status" value="1"/>
</dbReference>
<dbReference type="PANTHER" id="PTHR43538:SF1">
    <property type="entry name" value="(R)-CITRAMALATE SYNTHASE"/>
    <property type="match status" value="1"/>
</dbReference>
<evidence type="ECO:0000256" key="4">
    <source>
        <dbReference type="ARBA" id="ARBA00022624"/>
    </source>
</evidence>
<dbReference type="InterPro" id="IPR002034">
    <property type="entry name" value="AIPM/Hcit_synth_CS"/>
</dbReference>
<dbReference type="PROSITE" id="PS50991">
    <property type="entry name" value="PYR_CT"/>
    <property type="match status" value="1"/>
</dbReference>
<dbReference type="GO" id="GO:0043714">
    <property type="term" value="F:(R)-citramalate synthase activity"/>
    <property type="evidence" value="ECO:0007669"/>
    <property type="project" value="UniProtKB-UniRule"/>
</dbReference>
<keyword evidence="5 9" id="KW-0808">Transferase</keyword>
<reference evidence="11 12" key="1">
    <citation type="submission" date="2019-06" db="EMBL/GenBank/DDBJ databases">
        <title>A novel species of marine bacteria.</title>
        <authorList>
            <person name="Wang Y."/>
        </authorList>
    </citation>
    <scope>NUCLEOTIDE SEQUENCE [LARGE SCALE GENOMIC DNA]</scope>
    <source>
        <strain evidence="11 12">MA1-10</strain>
    </source>
</reference>
<evidence type="ECO:0000256" key="2">
    <source>
        <dbReference type="ARBA" id="ARBA00006154"/>
    </source>
</evidence>
<dbReference type="InterPro" id="IPR013709">
    <property type="entry name" value="2-isopropylmalate_synth_dimer"/>
</dbReference>
<dbReference type="CDD" id="cd07941">
    <property type="entry name" value="DRE_TIM_LeuA3"/>
    <property type="match status" value="1"/>
</dbReference>
<dbReference type="InterPro" id="IPR036230">
    <property type="entry name" value="LeuA_allosteric_dom_sf"/>
</dbReference>
<dbReference type="GO" id="GO:0003852">
    <property type="term" value="F:2-isopropylmalate synthase activity"/>
    <property type="evidence" value="ECO:0007669"/>
    <property type="project" value="InterPro"/>
</dbReference>
<dbReference type="UniPathway" id="UPA00047">
    <property type="reaction ID" value="UER00066"/>
</dbReference>
<name>A0A545SWG5_9RHOB</name>
<comment type="caution">
    <text evidence="11">The sequence shown here is derived from an EMBL/GenBank/DDBJ whole genome shotgun (WGS) entry which is preliminary data.</text>
</comment>
<proteinExistence type="inferred from homology"/>
<protein>
    <recommendedName>
        <fullName evidence="8">Citramalate synthase</fullName>
        <ecNumber evidence="8">2.3.3.21</ecNumber>
    </recommendedName>
</protein>
<evidence type="ECO:0000313" key="12">
    <source>
        <dbReference type="Proteomes" id="UP000315816"/>
    </source>
</evidence>
<dbReference type="Gene3D" id="1.10.238.260">
    <property type="match status" value="1"/>
</dbReference>
<comment type="catalytic activity">
    <reaction evidence="7">
        <text>pyruvate + acetyl-CoA + H2O = (3R)-citramalate + CoA + H(+)</text>
        <dbReference type="Rhea" id="RHEA:19045"/>
        <dbReference type="ChEBI" id="CHEBI:15361"/>
        <dbReference type="ChEBI" id="CHEBI:15377"/>
        <dbReference type="ChEBI" id="CHEBI:15378"/>
        <dbReference type="ChEBI" id="CHEBI:30934"/>
        <dbReference type="ChEBI" id="CHEBI:57287"/>
        <dbReference type="ChEBI" id="CHEBI:57288"/>
        <dbReference type="EC" id="2.3.3.21"/>
    </reaction>
</comment>
<dbReference type="OrthoDB" id="9803573at2"/>
<keyword evidence="4" id="KW-0412">Isoleucine biosynthesis</keyword>
<organism evidence="11 12">
    <name type="scientific">Aliiroseovarius halocynthiae</name>
    <dbReference type="NCBI Taxonomy" id="985055"/>
    <lineage>
        <taxon>Bacteria</taxon>
        <taxon>Pseudomonadati</taxon>
        <taxon>Pseudomonadota</taxon>
        <taxon>Alphaproteobacteria</taxon>
        <taxon>Rhodobacterales</taxon>
        <taxon>Paracoccaceae</taxon>
        <taxon>Aliiroseovarius</taxon>
    </lineage>
</organism>
<dbReference type="Proteomes" id="UP000315816">
    <property type="component" value="Unassembled WGS sequence"/>
</dbReference>
<evidence type="ECO:0000256" key="6">
    <source>
        <dbReference type="ARBA" id="ARBA00023304"/>
    </source>
</evidence>
<dbReference type="InterPro" id="IPR013785">
    <property type="entry name" value="Aldolase_TIM"/>
</dbReference>
<comment type="pathway">
    <text evidence="1">Amino-acid biosynthesis; L-isoleucine biosynthesis; 2-oxobutanoate from pyruvate: step 1/3.</text>
</comment>
<dbReference type="PANTHER" id="PTHR43538">
    <property type="entry name" value="ALPHA-IPM SYNTHASE/HOMOCITRATE SYNTHASE"/>
    <property type="match status" value="1"/>
</dbReference>
<keyword evidence="6" id="KW-0100">Branched-chain amino acid biosynthesis</keyword>
<evidence type="ECO:0000313" key="11">
    <source>
        <dbReference type="EMBL" id="TQV69309.1"/>
    </source>
</evidence>
<dbReference type="Gene3D" id="3.20.20.70">
    <property type="entry name" value="Aldolase class I"/>
    <property type="match status" value="1"/>
</dbReference>
<dbReference type="Pfam" id="PF22617">
    <property type="entry name" value="HCS_D2"/>
    <property type="match status" value="1"/>
</dbReference>
<dbReference type="InterPro" id="IPR054691">
    <property type="entry name" value="LeuA/HCS_post-cat"/>
</dbReference>
<dbReference type="NCBIfam" id="TIGR00977">
    <property type="entry name" value="citramal_synth"/>
    <property type="match status" value="1"/>
</dbReference>
<evidence type="ECO:0000256" key="5">
    <source>
        <dbReference type="ARBA" id="ARBA00022679"/>
    </source>
</evidence>
<dbReference type="SMART" id="SM00917">
    <property type="entry name" value="LeuA_dimer"/>
    <property type="match status" value="1"/>
</dbReference>
<dbReference type="Gene3D" id="3.30.160.270">
    <property type="match status" value="1"/>
</dbReference>
<dbReference type="PROSITE" id="PS00815">
    <property type="entry name" value="AIPM_HOMOCIT_SYNTH_1"/>
    <property type="match status" value="1"/>
</dbReference>
<dbReference type="AlphaFoldDB" id="A0A545SWG5"/>
<evidence type="ECO:0000256" key="8">
    <source>
        <dbReference type="NCBIfam" id="TIGR00977"/>
    </source>
</evidence>
<accession>A0A545SWG5</accession>
<dbReference type="InterPro" id="IPR000891">
    <property type="entry name" value="PYR_CT"/>
</dbReference>
<evidence type="ECO:0000259" key="10">
    <source>
        <dbReference type="PROSITE" id="PS50991"/>
    </source>
</evidence>
<dbReference type="InterPro" id="IPR005675">
    <property type="entry name" value="Citramal_synthase"/>
</dbReference>
<feature type="domain" description="Pyruvate carboxyltransferase" evidence="10">
    <location>
        <begin position="5"/>
        <end position="271"/>
    </location>
</feature>
<dbReference type="RefSeq" id="WP_142853059.1">
    <property type="nucleotide sequence ID" value="NZ_FXWW01000001.1"/>
</dbReference>
<dbReference type="GO" id="GO:0009097">
    <property type="term" value="P:isoleucine biosynthetic process"/>
    <property type="evidence" value="ECO:0007669"/>
    <property type="project" value="UniProtKB-UniRule"/>
</dbReference>
<evidence type="ECO:0000256" key="7">
    <source>
        <dbReference type="ARBA" id="ARBA00048263"/>
    </source>
</evidence>
<dbReference type="Pfam" id="PF00682">
    <property type="entry name" value="HMGL-like"/>
    <property type="match status" value="1"/>
</dbReference>
<evidence type="ECO:0000256" key="9">
    <source>
        <dbReference type="RuleBase" id="RU003523"/>
    </source>
</evidence>
<evidence type="ECO:0000256" key="3">
    <source>
        <dbReference type="ARBA" id="ARBA00022605"/>
    </source>
</evidence>
<comment type="similarity">
    <text evidence="2 9">Belongs to the alpha-IPM synthase/homocitrate synthase family.</text>
</comment>
<dbReference type="EC" id="2.3.3.21" evidence="8"/>
<evidence type="ECO:0000256" key="1">
    <source>
        <dbReference type="ARBA" id="ARBA00004743"/>
    </source>
</evidence>
<dbReference type="EMBL" id="VICH01000004">
    <property type="protein sequence ID" value="TQV69309.1"/>
    <property type="molecule type" value="Genomic_DNA"/>
</dbReference>
<keyword evidence="3" id="KW-0028">Amino-acid biosynthesis</keyword>
<dbReference type="Pfam" id="PF08502">
    <property type="entry name" value="LeuA_dimer"/>
    <property type="match status" value="1"/>
</dbReference>